<evidence type="ECO:0000256" key="4">
    <source>
        <dbReference type="ARBA" id="ARBA00022729"/>
    </source>
</evidence>
<evidence type="ECO:0000256" key="2">
    <source>
        <dbReference type="ARBA" id="ARBA00022622"/>
    </source>
</evidence>
<keyword evidence="7" id="KW-0449">Lipoprotein</keyword>
<feature type="chain" id="PRO_5044709002" evidence="8">
    <location>
        <begin position="28"/>
        <end position="173"/>
    </location>
</feature>
<gene>
    <name evidence="10 11" type="primary">LOC108627630</name>
</gene>
<feature type="signal peptide" evidence="8">
    <location>
        <begin position="1"/>
        <end position="27"/>
    </location>
</feature>
<evidence type="ECO:0000313" key="9">
    <source>
        <dbReference type="Proteomes" id="UP000694925"/>
    </source>
</evidence>
<reference evidence="10 11" key="1">
    <citation type="submission" date="2025-04" db="UniProtKB">
        <authorList>
            <consortium name="RefSeq"/>
        </authorList>
    </citation>
    <scope>IDENTIFICATION</scope>
    <source>
        <tissue evidence="10 11">Whole body</tissue>
    </source>
</reference>
<keyword evidence="2" id="KW-0336">GPI-anchor</keyword>
<evidence type="ECO:0000256" key="8">
    <source>
        <dbReference type="SAM" id="SignalP"/>
    </source>
</evidence>
<dbReference type="RefSeq" id="XP_017884444.1">
    <property type="nucleotide sequence ID" value="XM_018028955.2"/>
</dbReference>
<sequence>MSFQIQTNKLFSTVIILLHTFTLPVTAEGILCYKCYASQPGHMETDLLCSQFDGSTRFHVLCPSSTLCRKRTIYSNFNSIVVKTEERDCTFQKRSEPIYHEDYGWQNKEEIVSSDYKQGCFIGEDRGGPGGPSEYCFCGHPLCNASHSMKITNVHNIFILTVSSLTIFFKYLF</sequence>
<name>A0AAJ7N9L2_9HYME</name>
<dbReference type="InterPro" id="IPR050975">
    <property type="entry name" value="Sleep_regulator"/>
</dbReference>
<comment type="subcellular location">
    <subcellularLocation>
        <location evidence="1">Membrane</location>
        <topology evidence="1">Lipid-anchor</topology>
        <topology evidence="1">GPI-anchor</topology>
    </subcellularLocation>
</comment>
<keyword evidence="5" id="KW-1133">Transmembrane helix</keyword>
<keyword evidence="6" id="KW-0472">Membrane</keyword>
<dbReference type="GO" id="GO:0098552">
    <property type="term" value="C:side of membrane"/>
    <property type="evidence" value="ECO:0007669"/>
    <property type="project" value="UniProtKB-KW"/>
</dbReference>
<evidence type="ECO:0000256" key="3">
    <source>
        <dbReference type="ARBA" id="ARBA00022692"/>
    </source>
</evidence>
<dbReference type="RefSeq" id="XP_017884443.1">
    <property type="nucleotide sequence ID" value="XM_018028954.2"/>
</dbReference>
<keyword evidence="4 8" id="KW-0732">Signal</keyword>
<keyword evidence="9" id="KW-1185">Reference proteome</keyword>
<evidence type="ECO:0000256" key="5">
    <source>
        <dbReference type="ARBA" id="ARBA00022989"/>
    </source>
</evidence>
<dbReference type="KEGG" id="ccal:108627630"/>
<evidence type="ECO:0000313" key="10">
    <source>
        <dbReference type="RefSeq" id="XP_017884443.1"/>
    </source>
</evidence>
<keyword evidence="3" id="KW-0812">Transmembrane</keyword>
<proteinExistence type="predicted"/>
<evidence type="ECO:0000313" key="11">
    <source>
        <dbReference type="RefSeq" id="XP_017884444.1"/>
    </source>
</evidence>
<evidence type="ECO:0000256" key="6">
    <source>
        <dbReference type="ARBA" id="ARBA00023136"/>
    </source>
</evidence>
<protein>
    <submittedName>
        <fullName evidence="10 11">Uncharacterized protein LOC108627630 isoform X1</fullName>
    </submittedName>
</protein>
<evidence type="ECO:0000256" key="1">
    <source>
        <dbReference type="ARBA" id="ARBA00004589"/>
    </source>
</evidence>
<dbReference type="AlphaFoldDB" id="A0AAJ7N9L2"/>
<dbReference type="PANTHER" id="PTHR33562">
    <property type="entry name" value="ATILLA, ISOFORM B-RELATED-RELATED"/>
    <property type="match status" value="1"/>
</dbReference>
<organism evidence="9 11">
    <name type="scientific">Ceratina calcarata</name>
    <dbReference type="NCBI Taxonomy" id="156304"/>
    <lineage>
        <taxon>Eukaryota</taxon>
        <taxon>Metazoa</taxon>
        <taxon>Ecdysozoa</taxon>
        <taxon>Arthropoda</taxon>
        <taxon>Hexapoda</taxon>
        <taxon>Insecta</taxon>
        <taxon>Pterygota</taxon>
        <taxon>Neoptera</taxon>
        <taxon>Endopterygota</taxon>
        <taxon>Hymenoptera</taxon>
        <taxon>Apocrita</taxon>
        <taxon>Aculeata</taxon>
        <taxon>Apoidea</taxon>
        <taxon>Anthophila</taxon>
        <taxon>Apidae</taxon>
        <taxon>Ceratina</taxon>
        <taxon>Zadontomerus</taxon>
    </lineage>
</organism>
<dbReference type="PANTHER" id="PTHR33562:SF29">
    <property type="entry name" value="PROTEIN SLEEPLESS"/>
    <property type="match status" value="1"/>
</dbReference>
<dbReference type="Proteomes" id="UP000694925">
    <property type="component" value="Unplaced"/>
</dbReference>
<evidence type="ECO:0000256" key="7">
    <source>
        <dbReference type="ARBA" id="ARBA00023288"/>
    </source>
</evidence>
<accession>A0AAJ7N9L2</accession>
<keyword evidence="2" id="KW-0325">Glycoprotein</keyword>
<dbReference type="GeneID" id="108627630"/>